<keyword evidence="1" id="KW-0812">Transmembrane</keyword>
<evidence type="ECO:0000313" key="3">
    <source>
        <dbReference type="Proteomes" id="UP000297245"/>
    </source>
</evidence>
<dbReference type="EMBL" id="ML179042">
    <property type="protein sequence ID" value="THV06494.1"/>
    <property type="molecule type" value="Genomic_DNA"/>
</dbReference>
<accession>A0A4S8MVN7</accession>
<protein>
    <submittedName>
        <fullName evidence="2">Uncharacterized protein</fullName>
    </submittedName>
</protein>
<reference evidence="2 3" key="1">
    <citation type="journal article" date="2019" name="Nat. Ecol. Evol.">
        <title>Megaphylogeny resolves global patterns of mushroom evolution.</title>
        <authorList>
            <person name="Varga T."/>
            <person name="Krizsan K."/>
            <person name="Foldi C."/>
            <person name="Dima B."/>
            <person name="Sanchez-Garcia M."/>
            <person name="Sanchez-Ramirez S."/>
            <person name="Szollosi G.J."/>
            <person name="Szarkandi J.G."/>
            <person name="Papp V."/>
            <person name="Albert L."/>
            <person name="Andreopoulos W."/>
            <person name="Angelini C."/>
            <person name="Antonin V."/>
            <person name="Barry K.W."/>
            <person name="Bougher N.L."/>
            <person name="Buchanan P."/>
            <person name="Buyck B."/>
            <person name="Bense V."/>
            <person name="Catcheside P."/>
            <person name="Chovatia M."/>
            <person name="Cooper J."/>
            <person name="Damon W."/>
            <person name="Desjardin D."/>
            <person name="Finy P."/>
            <person name="Geml J."/>
            <person name="Haridas S."/>
            <person name="Hughes K."/>
            <person name="Justo A."/>
            <person name="Karasinski D."/>
            <person name="Kautmanova I."/>
            <person name="Kiss B."/>
            <person name="Kocsube S."/>
            <person name="Kotiranta H."/>
            <person name="LaButti K.M."/>
            <person name="Lechner B.E."/>
            <person name="Liimatainen K."/>
            <person name="Lipzen A."/>
            <person name="Lukacs Z."/>
            <person name="Mihaltcheva S."/>
            <person name="Morgado L.N."/>
            <person name="Niskanen T."/>
            <person name="Noordeloos M.E."/>
            <person name="Ohm R.A."/>
            <person name="Ortiz-Santana B."/>
            <person name="Ovrebo C."/>
            <person name="Racz N."/>
            <person name="Riley R."/>
            <person name="Savchenko A."/>
            <person name="Shiryaev A."/>
            <person name="Soop K."/>
            <person name="Spirin V."/>
            <person name="Szebenyi C."/>
            <person name="Tomsovsky M."/>
            <person name="Tulloss R.E."/>
            <person name="Uehling J."/>
            <person name="Grigoriev I.V."/>
            <person name="Vagvolgyi C."/>
            <person name="Papp T."/>
            <person name="Martin F.M."/>
            <person name="Miettinen O."/>
            <person name="Hibbett D.S."/>
            <person name="Nagy L.G."/>
        </authorList>
    </citation>
    <scope>NUCLEOTIDE SEQUENCE [LARGE SCALE GENOMIC DNA]</scope>
    <source>
        <strain evidence="2 3">CBS 962.96</strain>
    </source>
</reference>
<feature type="transmembrane region" description="Helical" evidence="1">
    <location>
        <begin position="30"/>
        <end position="48"/>
    </location>
</feature>
<keyword evidence="1" id="KW-0472">Membrane</keyword>
<keyword evidence="1" id="KW-1133">Transmembrane helix</keyword>
<organism evidence="2 3">
    <name type="scientific">Dendrothele bispora (strain CBS 962.96)</name>
    <dbReference type="NCBI Taxonomy" id="1314807"/>
    <lineage>
        <taxon>Eukaryota</taxon>
        <taxon>Fungi</taxon>
        <taxon>Dikarya</taxon>
        <taxon>Basidiomycota</taxon>
        <taxon>Agaricomycotina</taxon>
        <taxon>Agaricomycetes</taxon>
        <taxon>Agaricomycetidae</taxon>
        <taxon>Agaricales</taxon>
        <taxon>Agaricales incertae sedis</taxon>
        <taxon>Dendrothele</taxon>
    </lineage>
</organism>
<name>A0A4S8MVN7_DENBC</name>
<keyword evidence="3" id="KW-1185">Reference proteome</keyword>
<evidence type="ECO:0000313" key="2">
    <source>
        <dbReference type="EMBL" id="THV06494.1"/>
    </source>
</evidence>
<dbReference type="AlphaFoldDB" id="A0A4S8MVN7"/>
<sequence>MSPSTQALGLVLISASTVLMQNLREISNLLFFPVWISGLVLIIISSSVRNAEKLFFKSSAMNGTHTESSLGSCLVSLLSFIMIHTWVNS</sequence>
<proteinExistence type="predicted"/>
<evidence type="ECO:0000256" key="1">
    <source>
        <dbReference type="SAM" id="Phobius"/>
    </source>
</evidence>
<dbReference type="Proteomes" id="UP000297245">
    <property type="component" value="Unassembled WGS sequence"/>
</dbReference>
<gene>
    <name evidence="2" type="ORF">K435DRAFT_480540</name>
</gene>
<feature type="transmembrane region" description="Helical" evidence="1">
    <location>
        <begin position="69"/>
        <end position="87"/>
    </location>
</feature>